<comment type="catalytic activity">
    <reaction evidence="9">
        <text>(2R)-2-phosphoglycerate = phosphoenolpyruvate + H2O</text>
        <dbReference type="Rhea" id="RHEA:10164"/>
        <dbReference type="ChEBI" id="CHEBI:15377"/>
        <dbReference type="ChEBI" id="CHEBI:58289"/>
        <dbReference type="ChEBI" id="CHEBI:58702"/>
        <dbReference type="EC" id="4.2.1.11"/>
    </reaction>
</comment>
<feature type="binding site" evidence="11">
    <location>
        <position position="319"/>
    </location>
    <ligand>
        <name>substrate</name>
    </ligand>
</feature>
<feature type="binding site" evidence="9">
    <location>
        <position position="395"/>
    </location>
    <ligand>
        <name>(2R)-2-phosphoglycerate</name>
        <dbReference type="ChEBI" id="CHEBI:58289"/>
    </ligand>
</feature>
<dbReference type="InterPro" id="IPR036849">
    <property type="entry name" value="Enolase-like_C_sf"/>
</dbReference>
<protein>
    <recommendedName>
        <fullName evidence="4 9">Enolase</fullName>
        <ecNumber evidence="3 9">4.2.1.11</ecNumber>
    </recommendedName>
    <alternativeName>
        <fullName evidence="9">2-phospho-D-glycerate hydro-lyase</fullName>
    </alternativeName>
    <alternativeName>
        <fullName evidence="9">2-phosphoglycerate dehydratase</fullName>
    </alternativeName>
</protein>
<evidence type="ECO:0000256" key="12">
    <source>
        <dbReference type="PIRSR" id="PIRSR001400-3"/>
    </source>
</evidence>
<dbReference type="SFLD" id="SFLDF00002">
    <property type="entry name" value="enolase"/>
    <property type="match status" value="1"/>
</dbReference>
<evidence type="ECO:0000256" key="3">
    <source>
        <dbReference type="ARBA" id="ARBA00012058"/>
    </source>
</evidence>
<dbReference type="NCBIfam" id="TIGR01060">
    <property type="entry name" value="eno"/>
    <property type="match status" value="1"/>
</dbReference>
<evidence type="ECO:0000256" key="10">
    <source>
        <dbReference type="PIRSR" id="PIRSR001400-1"/>
    </source>
</evidence>
<keyword evidence="9" id="KW-0963">Cytoplasm</keyword>
<dbReference type="PIRSF" id="PIRSF001400">
    <property type="entry name" value="Enolase"/>
    <property type="match status" value="1"/>
</dbReference>
<feature type="domain" description="Enolase C-terminal TIM barrel" evidence="13">
    <location>
        <begin position="146"/>
        <end position="421"/>
    </location>
</feature>
<feature type="binding site" evidence="9">
    <location>
        <position position="344"/>
    </location>
    <ligand>
        <name>(2R)-2-phosphoglycerate</name>
        <dbReference type="ChEBI" id="CHEBI:58289"/>
    </ligand>
</feature>
<dbReference type="InterPro" id="IPR000941">
    <property type="entry name" value="Enolase"/>
</dbReference>
<keyword evidence="5 9" id="KW-0964">Secreted</keyword>
<dbReference type="Gene3D" id="3.30.390.10">
    <property type="entry name" value="Enolase-like, N-terminal domain"/>
    <property type="match status" value="1"/>
</dbReference>
<dbReference type="GO" id="GO:0000015">
    <property type="term" value="C:phosphopyruvate hydratase complex"/>
    <property type="evidence" value="ECO:0007669"/>
    <property type="project" value="InterPro"/>
</dbReference>
<dbReference type="PANTHER" id="PTHR11902:SF1">
    <property type="entry name" value="ENOLASE"/>
    <property type="match status" value="1"/>
</dbReference>
<reference evidence="15 16" key="1">
    <citation type="journal article" date="2015" name="Nature">
        <title>rRNA introns, odd ribosomes, and small enigmatic genomes across a large radiation of phyla.</title>
        <authorList>
            <person name="Brown C.T."/>
            <person name="Hug L.A."/>
            <person name="Thomas B.C."/>
            <person name="Sharon I."/>
            <person name="Castelle C.J."/>
            <person name="Singh A."/>
            <person name="Wilkins M.J."/>
            <person name="Williams K.H."/>
            <person name="Banfield J.F."/>
        </authorList>
    </citation>
    <scope>NUCLEOTIDE SEQUENCE [LARGE SCALE GENOMIC DNA]</scope>
</reference>
<dbReference type="AlphaFoldDB" id="A0A0G0QMC5"/>
<dbReference type="Proteomes" id="UP000034246">
    <property type="component" value="Unassembled WGS sequence"/>
</dbReference>
<dbReference type="GO" id="GO:0009986">
    <property type="term" value="C:cell surface"/>
    <property type="evidence" value="ECO:0007669"/>
    <property type="project" value="UniProtKB-SubCell"/>
</dbReference>
<dbReference type="PATRIC" id="fig|1618550.3.peg.498"/>
<feature type="binding site" evidence="11">
    <location>
        <begin position="371"/>
        <end position="374"/>
    </location>
    <ligand>
        <name>substrate</name>
    </ligand>
</feature>
<dbReference type="PANTHER" id="PTHR11902">
    <property type="entry name" value="ENOLASE"/>
    <property type="match status" value="1"/>
</dbReference>
<evidence type="ECO:0000313" key="16">
    <source>
        <dbReference type="Proteomes" id="UP000034246"/>
    </source>
</evidence>
<dbReference type="Pfam" id="PF00113">
    <property type="entry name" value="Enolase_C"/>
    <property type="match status" value="1"/>
</dbReference>
<dbReference type="PRINTS" id="PR00148">
    <property type="entry name" value="ENOLASE"/>
</dbReference>
<feature type="binding site" evidence="11">
    <location>
        <position position="171"/>
    </location>
    <ligand>
        <name>substrate</name>
    </ligand>
</feature>
<dbReference type="SMART" id="SM01192">
    <property type="entry name" value="Enolase_C"/>
    <property type="match status" value="1"/>
</dbReference>
<dbReference type="CDD" id="cd03313">
    <property type="entry name" value="enolase"/>
    <property type="match status" value="1"/>
</dbReference>
<feature type="binding site" evidence="9 12">
    <location>
        <position position="319"/>
    </location>
    <ligand>
        <name>Mg(2+)</name>
        <dbReference type="ChEBI" id="CHEBI:18420"/>
    </ligand>
</feature>
<dbReference type="EMBL" id="LBWP01000006">
    <property type="protein sequence ID" value="KKR11540.1"/>
    <property type="molecule type" value="Genomic_DNA"/>
</dbReference>
<keyword evidence="8 9" id="KW-0456">Lyase</keyword>
<organism evidence="15 16">
    <name type="scientific">Candidatus Woesebacteria bacterium GW2011_GWA1_39_21</name>
    <dbReference type="NCBI Taxonomy" id="1618550"/>
    <lineage>
        <taxon>Bacteria</taxon>
        <taxon>Candidatus Woeseibacteriota</taxon>
    </lineage>
</organism>
<dbReference type="HAMAP" id="MF_00318">
    <property type="entry name" value="Enolase"/>
    <property type="match status" value="1"/>
</dbReference>
<evidence type="ECO:0000259" key="13">
    <source>
        <dbReference type="SMART" id="SM01192"/>
    </source>
</evidence>
<evidence type="ECO:0000259" key="14">
    <source>
        <dbReference type="SMART" id="SM01193"/>
    </source>
</evidence>
<keyword evidence="7 9" id="KW-0324">Glycolysis</keyword>
<feature type="binding site" evidence="9 12">
    <location>
        <position position="292"/>
    </location>
    <ligand>
        <name>Mg(2+)</name>
        <dbReference type="ChEBI" id="CHEBI:18420"/>
    </ligand>
</feature>
<evidence type="ECO:0000256" key="6">
    <source>
        <dbReference type="ARBA" id="ARBA00022842"/>
    </source>
</evidence>
<proteinExistence type="inferred from homology"/>
<dbReference type="Gene3D" id="3.20.20.120">
    <property type="entry name" value="Enolase-like C-terminal domain"/>
    <property type="match status" value="1"/>
</dbReference>
<comment type="function">
    <text evidence="9">Catalyzes the reversible conversion of 2-phosphoglycerate (2-PG) into phosphoenolpyruvate (PEP). It is essential for the degradation of carbohydrates via glycolysis.</text>
</comment>
<dbReference type="InterPro" id="IPR020810">
    <property type="entry name" value="Enolase_C"/>
</dbReference>
<evidence type="ECO:0000256" key="5">
    <source>
        <dbReference type="ARBA" id="ARBA00022525"/>
    </source>
</evidence>
<evidence type="ECO:0000256" key="1">
    <source>
        <dbReference type="ARBA" id="ARBA00005031"/>
    </source>
</evidence>
<feature type="active site" description="Proton acceptor" evidence="9 10">
    <location>
        <position position="344"/>
    </location>
</feature>
<sequence length="421" mass="46034">MTKIAKIWAREILDSRGIPTVEAFCQTENGYISVSSVPSGTSTGSSEALELRDNDPKRFHGKGVLKAVDNINSKLGPAFVGDVVEDQVSIDKKLISLDGTKNKSKYGANAILAVSIACIKAAAMSSSTPLYKYVNQLAKTLGINASMKVPTPLFNMINGGLHGAGNLDFQEFHVIPATSKNFHDGLRIGAEIYTTIGVNLKRRGAIHSVGFEGGYAPNLFTNADALEILVESIQESPYQLGIDVFLGLDVAASYFYKNGSYTIRDKSSSLKDVELMEYYKNINSLYHLALIEDCFYEEAWDSWQKVYNEFAGQVLIVGDDLLSTSPERVQRAIKEKACDTILVKPNQIGTVCETINVIKLARSANWKIIVSHRSGETNDWFIADFAVGVGSDYVKFGAPARGERVAKYNRLLGIESELTSA</sequence>
<feature type="active site" description="Proton donor" evidence="9 10">
    <location>
        <position position="212"/>
    </location>
</feature>
<dbReference type="SFLD" id="SFLDS00001">
    <property type="entry name" value="Enolase"/>
    <property type="match status" value="1"/>
</dbReference>
<feature type="binding site" evidence="11">
    <location>
        <position position="395"/>
    </location>
    <ligand>
        <name>substrate</name>
    </ligand>
</feature>
<evidence type="ECO:0000256" key="9">
    <source>
        <dbReference type="HAMAP-Rule" id="MF_00318"/>
    </source>
</evidence>
<dbReference type="GO" id="GO:0004634">
    <property type="term" value="F:phosphopyruvate hydratase activity"/>
    <property type="evidence" value="ECO:0007669"/>
    <property type="project" value="UniProtKB-UniRule"/>
</dbReference>
<dbReference type="InterPro" id="IPR029017">
    <property type="entry name" value="Enolase-like_N"/>
</dbReference>
<evidence type="ECO:0000256" key="8">
    <source>
        <dbReference type="ARBA" id="ARBA00023239"/>
    </source>
</evidence>
<comment type="cofactor">
    <cofactor evidence="9">
        <name>Mg(2+)</name>
        <dbReference type="ChEBI" id="CHEBI:18420"/>
    </cofactor>
    <text evidence="9">Binds a second Mg(2+) ion via substrate during catalysis.</text>
</comment>
<gene>
    <name evidence="9" type="primary">eno</name>
    <name evidence="15" type="ORF">UT39_C0006G0046</name>
</gene>
<feature type="binding site" evidence="9">
    <location>
        <position position="373"/>
    </location>
    <ligand>
        <name>(2R)-2-phosphoglycerate</name>
        <dbReference type="ChEBI" id="CHEBI:58289"/>
    </ligand>
</feature>
<dbReference type="GO" id="GO:0006096">
    <property type="term" value="P:glycolytic process"/>
    <property type="evidence" value="ECO:0007669"/>
    <property type="project" value="UniProtKB-UniRule"/>
</dbReference>
<evidence type="ECO:0000256" key="2">
    <source>
        <dbReference type="ARBA" id="ARBA00009604"/>
    </source>
</evidence>
<evidence type="ECO:0000313" key="15">
    <source>
        <dbReference type="EMBL" id="KKR11540.1"/>
    </source>
</evidence>
<name>A0A0G0QMC5_9BACT</name>
<feature type="domain" description="Enolase N-terminal" evidence="14">
    <location>
        <begin position="4"/>
        <end position="134"/>
    </location>
</feature>
<dbReference type="GO" id="GO:0000287">
    <property type="term" value="F:magnesium ion binding"/>
    <property type="evidence" value="ECO:0007669"/>
    <property type="project" value="UniProtKB-UniRule"/>
</dbReference>
<keyword evidence="9 12" id="KW-0479">Metal-binding</keyword>
<dbReference type="SUPFAM" id="SSF54826">
    <property type="entry name" value="Enolase N-terminal domain-like"/>
    <property type="match status" value="1"/>
</dbReference>
<dbReference type="EC" id="4.2.1.11" evidence="3 9"/>
<accession>A0A0G0QMC5</accession>
<comment type="similarity">
    <text evidence="2 9">Belongs to the enolase family.</text>
</comment>
<comment type="pathway">
    <text evidence="1 9">Carbohydrate degradation; glycolysis; pyruvate from D-glyceraldehyde 3-phosphate: step 4/5.</text>
</comment>
<dbReference type="STRING" id="1618550.UT39_C0006G0046"/>
<feature type="binding site" evidence="11">
    <location>
        <position position="162"/>
    </location>
    <ligand>
        <name>substrate</name>
    </ligand>
</feature>
<dbReference type="InterPro" id="IPR020811">
    <property type="entry name" value="Enolase_N"/>
</dbReference>
<evidence type="ECO:0000256" key="11">
    <source>
        <dbReference type="PIRSR" id="PIRSR001400-2"/>
    </source>
</evidence>
<dbReference type="SMART" id="SM01193">
    <property type="entry name" value="Enolase_N"/>
    <property type="match status" value="1"/>
</dbReference>
<dbReference type="SUPFAM" id="SSF51604">
    <property type="entry name" value="Enolase C-terminal domain-like"/>
    <property type="match status" value="1"/>
</dbReference>
<evidence type="ECO:0000256" key="4">
    <source>
        <dbReference type="ARBA" id="ARBA00017068"/>
    </source>
</evidence>
<feature type="binding site" evidence="9 12">
    <location>
        <position position="249"/>
    </location>
    <ligand>
        <name>Mg(2+)</name>
        <dbReference type="ChEBI" id="CHEBI:18420"/>
    </ligand>
</feature>
<comment type="caution">
    <text evidence="15">The sequence shown here is derived from an EMBL/GenBank/DDBJ whole genome shotgun (WGS) entry which is preliminary data.</text>
</comment>
<feature type="binding site" evidence="9">
    <location>
        <position position="374"/>
    </location>
    <ligand>
        <name>(2R)-2-phosphoglycerate</name>
        <dbReference type="ChEBI" id="CHEBI:58289"/>
    </ligand>
</feature>
<dbReference type="UniPathway" id="UPA00109">
    <property type="reaction ID" value="UER00187"/>
</dbReference>
<comment type="subcellular location">
    <subcellularLocation>
        <location evidence="9">Cytoplasm</location>
    </subcellularLocation>
    <subcellularLocation>
        <location evidence="9">Secreted</location>
    </subcellularLocation>
    <subcellularLocation>
        <location evidence="9">Cell surface</location>
    </subcellularLocation>
    <text evidence="9">Fractions of enolase are present in both the cytoplasm and on the cell surface.</text>
</comment>
<feature type="binding site" evidence="11">
    <location>
        <position position="292"/>
    </location>
    <ligand>
        <name>substrate</name>
    </ligand>
</feature>
<evidence type="ECO:0000256" key="7">
    <source>
        <dbReference type="ARBA" id="ARBA00023152"/>
    </source>
</evidence>
<keyword evidence="6 9" id="KW-0460">Magnesium</keyword>
<feature type="binding site" evidence="9">
    <location>
        <position position="170"/>
    </location>
    <ligand>
        <name>(2R)-2-phosphoglycerate</name>
        <dbReference type="ChEBI" id="CHEBI:58289"/>
    </ligand>
</feature>
<dbReference type="Pfam" id="PF03952">
    <property type="entry name" value="Enolase_N"/>
    <property type="match status" value="1"/>
</dbReference>
<dbReference type="SFLD" id="SFLDG00178">
    <property type="entry name" value="enolase"/>
    <property type="match status" value="1"/>
</dbReference>
<dbReference type="GO" id="GO:0005576">
    <property type="term" value="C:extracellular region"/>
    <property type="evidence" value="ECO:0007669"/>
    <property type="project" value="UniProtKB-SubCell"/>
</dbReference>
<comment type="cofactor">
    <cofactor evidence="12">
        <name>Mg(2+)</name>
        <dbReference type="ChEBI" id="CHEBI:18420"/>
    </cofactor>
    <text evidence="12">Mg(2+) is required for catalysis and for stabilizing the dimer.</text>
</comment>